<keyword evidence="2" id="KW-0812">Transmembrane</keyword>
<evidence type="ECO:0000256" key="2">
    <source>
        <dbReference type="SAM" id="Phobius"/>
    </source>
</evidence>
<reference evidence="3 4" key="1">
    <citation type="submission" date="2024-01" db="EMBL/GenBank/DDBJ databases">
        <title>A draft genome for a cacao thread blight-causing isolate of Paramarasmius palmivorus.</title>
        <authorList>
            <person name="Baruah I.K."/>
            <person name="Bukari Y."/>
            <person name="Amoako-Attah I."/>
            <person name="Meinhardt L.W."/>
            <person name="Bailey B.A."/>
            <person name="Cohen S.P."/>
        </authorList>
    </citation>
    <scope>NUCLEOTIDE SEQUENCE [LARGE SCALE GENOMIC DNA]</scope>
    <source>
        <strain evidence="3 4">GH-12</strain>
    </source>
</reference>
<evidence type="ECO:0000313" key="3">
    <source>
        <dbReference type="EMBL" id="KAK7031102.1"/>
    </source>
</evidence>
<feature type="region of interest" description="Disordered" evidence="1">
    <location>
        <begin position="402"/>
        <end position="451"/>
    </location>
</feature>
<feature type="transmembrane region" description="Helical" evidence="2">
    <location>
        <begin position="113"/>
        <end position="146"/>
    </location>
</feature>
<organism evidence="3 4">
    <name type="scientific">Paramarasmius palmivorus</name>
    <dbReference type="NCBI Taxonomy" id="297713"/>
    <lineage>
        <taxon>Eukaryota</taxon>
        <taxon>Fungi</taxon>
        <taxon>Dikarya</taxon>
        <taxon>Basidiomycota</taxon>
        <taxon>Agaricomycotina</taxon>
        <taxon>Agaricomycetes</taxon>
        <taxon>Agaricomycetidae</taxon>
        <taxon>Agaricales</taxon>
        <taxon>Marasmiineae</taxon>
        <taxon>Marasmiaceae</taxon>
        <taxon>Paramarasmius</taxon>
    </lineage>
</organism>
<keyword evidence="2" id="KW-0472">Membrane</keyword>
<evidence type="ECO:0000313" key="4">
    <source>
        <dbReference type="Proteomes" id="UP001383192"/>
    </source>
</evidence>
<comment type="caution">
    <text evidence="3">The sequence shown here is derived from an EMBL/GenBank/DDBJ whole genome shotgun (WGS) entry which is preliminary data.</text>
</comment>
<protein>
    <submittedName>
        <fullName evidence="3">Uncharacterized protein</fullName>
    </submittedName>
</protein>
<accession>A0AAW0BXB7</accession>
<dbReference type="PANTHER" id="PTHR38848">
    <property type="entry name" value="G-PROTEIN COUPLED RECEPTORS FAMILY 3 PROFILE DOMAIN-CONTAINING PROTEIN"/>
    <property type="match status" value="1"/>
</dbReference>
<dbReference type="EMBL" id="JAYKXP010000071">
    <property type="protein sequence ID" value="KAK7031102.1"/>
    <property type="molecule type" value="Genomic_DNA"/>
</dbReference>
<name>A0AAW0BXB7_9AGAR</name>
<keyword evidence="2" id="KW-1133">Transmembrane helix</keyword>
<sequence>MSLSINRSPSIHIVWSKGYRTPRLNNRIYCICWIILIGYIITDTFFFLGRTTRIREDGLCILGFTKTTSISLVTYDLVQNLFFTSMFMWPLLRSNIISPRLKFMVRKTACGALAALVTSAVNTGVVIGLNGIQLGLVTFNTLIVYWVSSGASSDSPSMDHPSLPEIHVTTATWKAQSSIAGKSDHLATSMSGMTFSSTDLSLRDEEKGLYSLGLATDKQSHSHFISSALNPTTTPHLFHHKRVVMSFLQSSDDLSVKLEFLRAKALAMEFEKHPSYGRLLSRTQNPKTTLIIPSIPSATTEPRVTLMDAFFELKEKENQSRHAKRTTTLMDVILDSRDSAKKAARKAQNVELDEGVLADDEESEEEVELADSSDWESQESDVEDEAEGMAITCVLSKARAHDDYDGDSELSSALSDHEQTSYGYKEDDESDKENNPILGSPASDKENDPNLTTFTLIPRAIRAVMGEIILPCREVTFDIDEEKENNKPITHARCVLGDVPGSNFDEDKENLPLPTLSTTVAIDQYDRVPLQDVEGSNYDEEKENRVLAATTKERRLRSPLAEQHLEIGDGEGKEVQGGTASDEGRGREAGVRFGPLATMYLRRRSIIEVSPIRPGAMKENGAVENLEVTAKDPCGTVPPARSTLSPLEK</sequence>
<gene>
    <name evidence="3" type="ORF">VNI00_013707</name>
</gene>
<evidence type="ECO:0000256" key="1">
    <source>
        <dbReference type="SAM" id="MobiDB-lite"/>
    </source>
</evidence>
<feature type="transmembrane region" description="Helical" evidence="2">
    <location>
        <begin position="69"/>
        <end position="92"/>
    </location>
</feature>
<proteinExistence type="predicted"/>
<feature type="transmembrane region" description="Helical" evidence="2">
    <location>
        <begin position="28"/>
        <end position="49"/>
    </location>
</feature>
<feature type="region of interest" description="Disordered" evidence="1">
    <location>
        <begin position="347"/>
        <end position="385"/>
    </location>
</feature>
<feature type="region of interest" description="Disordered" evidence="1">
    <location>
        <begin position="630"/>
        <end position="649"/>
    </location>
</feature>
<feature type="compositionally biased region" description="Acidic residues" evidence="1">
    <location>
        <begin position="351"/>
        <end position="385"/>
    </location>
</feature>
<dbReference type="PANTHER" id="PTHR38848:SF3">
    <property type="entry name" value="G-PROTEIN COUPLED RECEPTORS FAMILY 3 PROFILE DOMAIN-CONTAINING PROTEIN"/>
    <property type="match status" value="1"/>
</dbReference>
<keyword evidence="4" id="KW-1185">Reference proteome</keyword>
<dbReference type="Proteomes" id="UP001383192">
    <property type="component" value="Unassembled WGS sequence"/>
</dbReference>
<dbReference type="AlphaFoldDB" id="A0AAW0BXB7"/>